<dbReference type="Proteomes" id="UP000451233">
    <property type="component" value="Unassembled WGS sequence"/>
</dbReference>
<sequence length="248" mass="26563">MTGTWAGAYLLPGVPNAHIILNLKQDGNTVKGTSKIYSDMDSMYVVYAIEGTINGNGVVLNDAGVADHNSKTNNYWCKRISKGTISMEGDSLVIRADVSSTGYGFSGNKAIRIDRDCAPGKFTVFKSLPKPVKSVVSSPAAGPRRVRLAITDRGIADNDRVTISFNGRPLSDVYNRPLRDAALTRNPLYADVVLSATGPNLLEIASTSTGKSATSTLLVTFWSKALRKRVEYTVDCSPGKNGAISIDQ</sequence>
<keyword evidence="2" id="KW-1185">Reference proteome</keyword>
<organism evidence="1 2">
    <name type="scientific">Hufsiella ginkgonis</name>
    <dbReference type="NCBI Taxonomy" id="2695274"/>
    <lineage>
        <taxon>Bacteria</taxon>
        <taxon>Pseudomonadati</taxon>
        <taxon>Bacteroidota</taxon>
        <taxon>Sphingobacteriia</taxon>
        <taxon>Sphingobacteriales</taxon>
        <taxon>Sphingobacteriaceae</taxon>
        <taxon>Hufsiella</taxon>
    </lineage>
</organism>
<dbReference type="EMBL" id="WVHS01000002">
    <property type="protein sequence ID" value="MXV15982.1"/>
    <property type="molecule type" value="Genomic_DNA"/>
</dbReference>
<proteinExistence type="predicted"/>
<evidence type="ECO:0000313" key="2">
    <source>
        <dbReference type="Proteomes" id="UP000451233"/>
    </source>
</evidence>
<evidence type="ECO:0000313" key="1">
    <source>
        <dbReference type="EMBL" id="MXV15982.1"/>
    </source>
</evidence>
<gene>
    <name evidence="1" type="ORF">GS398_11760</name>
</gene>
<dbReference type="AlphaFoldDB" id="A0A7K1XYF5"/>
<accession>A0A7K1XYF5</accession>
<reference evidence="1 2" key="1">
    <citation type="submission" date="2019-11" db="EMBL/GenBank/DDBJ databases">
        <title>Pedobacter sp. HMF7056 Genome sequencing and assembly.</title>
        <authorList>
            <person name="Kang H."/>
            <person name="Kim H."/>
            <person name="Joh K."/>
        </authorList>
    </citation>
    <scope>NUCLEOTIDE SEQUENCE [LARGE SCALE GENOMIC DNA]</scope>
    <source>
        <strain evidence="1 2">HMF7056</strain>
    </source>
</reference>
<protein>
    <submittedName>
        <fullName evidence="1">Uncharacterized protein</fullName>
    </submittedName>
</protein>
<dbReference type="RefSeq" id="WP_160906945.1">
    <property type="nucleotide sequence ID" value="NZ_WVHS01000002.1"/>
</dbReference>
<name>A0A7K1XYF5_9SPHI</name>
<comment type="caution">
    <text evidence="1">The sequence shown here is derived from an EMBL/GenBank/DDBJ whole genome shotgun (WGS) entry which is preliminary data.</text>
</comment>